<dbReference type="InterPro" id="IPR011008">
    <property type="entry name" value="Dimeric_a/b-barrel"/>
</dbReference>
<dbReference type="Pfam" id="PF07045">
    <property type="entry name" value="DUF1330"/>
    <property type="match status" value="1"/>
</dbReference>
<name>A0A917QG17_9HYPH</name>
<protein>
    <recommendedName>
        <fullName evidence="1">DUF1330 domain-containing protein</fullName>
    </recommendedName>
</protein>
<dbReference type="AlphaFoldDB" id="A0A917QG17"/>
<dbReference type="PANTHER" id="PTHR41521:SF4">
    <property type="entry name" value="BLR0684 PROTEIN"/>
    <property type="match status" value="1"/>
</dbReference>
<reference evidence="2 3" key="1">
    <citation type="journal article" date="2014" name="Int. J. Syst. Evol. Microbiol.">
        <title>Complete genome sequence of Corynebacterium casei LMG S-19264T (=DSM 44701T), isolated from a smear-ripened cheese.</title>
        <authorList>
            <consortium name="US DOE Joint Genome Institute (JGI-PGF)"/>
            <person name="Walter F."/>
            <person name="Albersmeier A."/>
            <person name="Kalinowski J."/>
            <person name="Ruckert C."/>
        </authorList>
    </citation>
    <scope>NUCLEOTIDE SEQUENCE [LARGE SCALE GENOMIC DNA]</scope>
    <source>
        <strain evidence="2 3">CGMCC 1.9161</strain>
    </source>
</reference>
<dbReference type="RefSeq" id="WP_188915054.1">
    <property type="nucleotide sequence ID" value="NZ_BMMF01000014.1"/>
</dbReference>
<evidence type="ECO:0000313" key="3">
    <source>
        <dbReference type="Proteomes" id="UP000600449"/>
    </source>
</evidence>
<evidence type="ECO:0000313" key="2">
    <source>
        <dbReference type="EMBL" id="GGK49121.1"/>
    </source>
</evidence>
<dbReference type="SUPFAM" id="SSF54909">
    <property type="entry name" value="Dimeric alpha+beta barrel"/>
    <property type="match status" value="1"/>
</dbReference>
<dbReference type="InterPro" id="IPR010753">
    <property type="entry name" value="DUF1330"/>
</dbReference>
<comment type="caution">
    <text evidence="2">The sequence shown here is derived from an EMBL/GenBank/DDBJ whole genome shotgun (WGS) entry which is preliminary data.</text>
</comment>
<accession>A0A917QG17</accession>
<dbReference type="Gene3D" id="3.30.70.100">
    <property type="match status" value="1"/>
</dbReference>
<evidence type="ECO:0000259" key="1">
    <source>
        <dbReference type="Pfam" id="PF07045"/>
    </source>
</evidence>
<dbReference type="Proteomes" id="UP000600449">
    <property type="component" value="Unassembled WGS sequence"/>
</dbReference>
<feature type="domain" description="DUF1330" evidence="1">
    <location>
        <begin position="2"/>
        <end position="94"/>
    </location>
</feature>
<proteinExistence type="predicted"/>
<gene>
    <name evidence="2" type="ORF">GCM10011322_40150</name>
</gene>
<dbReference type="EMBL" id="BMMF01000014">
    <property type="protein sequence ID" value="GGK49121.1"/>
    <property type="molecule type" value="Genomic_DNA"/>
</dbReference>
<organism evidence="2 3">
    <name type="scientific">Salinarimonas ramus</name>
    <dbReference type="NCBI Taxonomy" id="690164"/>
    <lineage>
        <taxon>Bacteria</taxon>
        <taxon>Pseudomonadati</taxon>
        <taxon>Pseudomonadota</taxon>
        <taxon>Alphaproteobacteria</taxon>
        <taxon>Hyphomicrobiales</taxon>
        <taxon>Salinarimonadaceae</taxon>
        <taxon>Salinarimonas</taxon>
    </lineage>
</organism>
<dbReference type="PANTHER" id="PTHR41521">
    <property type="match status" value="1"/>
</dbReference>
<sequence length="100" mass="11026">MTAYWIARSRIIDPVDYKKYTDRVPEIVAAHGGRVLARGGKYEILEGPGTFHRFVVIEFPSLEAARGCHDSPEYQEASAFRKDGAGEVELVIVEAGDATT</sequence>
<keyword evidence="3" id="KW-1185">Reference proteome</keyword>